<evidence type="ECO:0000256" key="1">
    <source>
        <dbReference type="SAM" id="MobiDB-lite"/>
    </source>
</evidence>
<protein>
    <submittedName>
        <fullName evidence="2">Uncharacterized protein</fullName>
    </submittedName>
</protein>
<evidence type="ECO:0000313" key="3">
    <source>
        <dbReference type="Proteomes" id="UP000790833"/>
    </source>
</evidence>
<evidence type="ECO:0000313" key="2">
    <source>
        <dbReference type="EMBL" id="KAG7191607.1"/>
    </source>
</evidence>
<dbReference type="AlphaFoldDB" id="A0A9P8AGZ6"/>
<sequence length="81" mass="8663">MVSVGSGSFTANLESLSFSFILSKTVEDDDDLVGDVNLNLVDVGLMILLLLNPDTRTPTEEEEEGEEKEVGARVGNFKASG</sequence>
<proteinExistence type="predicted"/>
<dbReference type="RefSeq" id="XP_043047159.1">
    <property type="nucleotide sequence ID" value="XM_043193740.1"/>
</dbReference>
<keyword evidence="3" id="KW-1185">Reference proteome</keyword>
<organism evidence="2 3">
    <name type="scientific">Scheffersomyces spartinae</name>
    <dbReference type="NCBI Taxonomy" id="45513"/>
    <lineage>
        <taxon>Eukaryota</taxon>
        <taxon>Fungi</taxon>
        <taxon>Dikarya</taxon>
        <taxon>Ascomycota</taxon>
        <taxon>Saccharomycotina</taxon>
        <taxon>Pichiomycetes</taxon>
        <taxon>Debaryomycetaceae</taxon>
        <taxon>Scheffersomyces</taxon>
    </lineage>
</organism>
<dbReference type="Proteomes" id="UP000790833">
    <property type="component" value="Unassembled WGS sequence"/>
</dbReference>
<name>A0A9P8AGZ6_9ASCO</name>
<gene>
    <name evidence="2" type="ORF">KQ657_003002</name>
</gene>
<dbReference type="GeneID" id="66116376"/>
<comment type="caution">
    <text evidence="2">The sequence shown here is derived from an EMBL/GenBank/DDBJ whole genome shotgun (WGS) entry which is preliminary data.</text>
</comment>
<feature type="region of interest" description="Disordered" evidence="1">
    <location>
        <begin position="54"/>
        <end position="81"/>
    </location>
</feature>
<reference evidence="2" key="1">
    <citation type="submission" date="2021-03" db="EMBL/GenBank/DDBJ databases">
        <authorList>
            <person name="Palmer J.M."/>
        </authorList>
    </citation>
    <scope>NUCLEOTIDE SEQUENCE</scope>
    <source>
        <strain evidence="2">ARV_011</strain>
    </source>
</reference>
<accession>A0A9P8AGZ6</accession>
<dbReference type="EMBL" id="JAHMUF010000026">
    <property type="protein sequence ID" value="KAG7191607.1"/>
    <property type="molecule type" value="Genomic_DNA"/>
</dbReference>